<proteinExistence type="predicted"/>
<organism evidence="4 5">
    <name type="scientific">Nocardia huaxiensis</name>
    <dbReference type="NCBI Taxonomy" id="2755382"/>
    <lineage>
        <taxon>Bacteria</taxon>
        <taxon>Bacillati</taxon>
        <taxon>Actinomycetota</taxon>
        <taxon>Actinomycetes</taxon>
        <taxon>Mycobacteriales</taxon>
        <taxon>Nocardiaceae</taxon>
        <taxon>Nocardia</taxon>
    </lineage>
</organism>
<dbReference type="Proteomes" id="UP000515512">
    <property type="component" value="Chromosome"/>
</dbReference>
<dbReference type="PANTHER" id="PTHR46825:SF9">
    <property type="entry name" value="BETA-LACTAMASE-RELATED DOMAIN-CONTAINING PROTEIN"/>
    <property type="match status" value="1"/>
</dbReference>
<dbReference type="KEGG" id="nhu:H0264_28215"/>
<dbReference type="Pfam" id="PF00144">
    <property type="entry name" value="Beta-lactamase"/>
    <property type="match status" value="1"/>
</dbReference>
<evidence type="ECO:0000259" key="3">
    <source>
        <dbReference type="Pfam" id="PF00144"/>
    </source>
</evidence>
<evidence type="ECO:0000256" key="2">
    <source>
        <dbReference type="SAM" id="SignalP"/>
    </source>
</evidence>
<feature type="transmembrane region" description="Helical" evidence="1">
    <location>
        <begin position="460"/>
        <end position="482"/>
    </location>
</feature>
<gene>
    <name evidence="4" type="ORF">H0264_28215</name>
</gene>
<name>A0A7D6Z712_9NOCA</name>
<dbReference type="AlphaFoldDB" id="A0A7D6Z712"/>
<dbReference type="SUPFAM" id="SSF56601">
    <property type="entry name" value="beta-lactamase/transpeptidase-like"/>
    <property type="match status" value="1"/>
</dbReference>
<evidence type="ECO:0000256" key="1">
    <source>
        <dbReference type="SAM" id="Phobius"/>
    </source>
</evidence>
<feature type="transmembrane region" description="Helical" evidence="1">
    <location>
        <begin position="370"/>
        <end position="388"/>
    </location>
</feature>
<keyword evidence="2" id="KW-0732">Signal</keyword>
<keyword evidence="1" id="KW-0472">Membrane</keyword>
<keyword evidence="1" id="KW-1133">Transmembrane helix</keyword>
<dbReference type="Gene3D" id="3.40.710.10">
    <property type="entry name" value="DD-peptidase/beta-lactamase superfamily"/>
    <property type="match status" value="1"/>
</dbReference>
<dbReference type="PANTHER" id="PTHR46825">
    <property type="entry name" value="D-ALANYL-D-ALANINE-CARBOXYPEPTIDASE/ENDOPEPTIDASE AMPH"/>
    <property type="match status" value="1"/>
</dbReference>
<keyword evidence="5" id="KW-1185">Reference proteome</keyword>
<dbReference type="InterPro" id="IPR012338">
    <property type="entry name" value="Beta-lactam/transpept-like"/>
</dbReference>
<feature type="transmembrane region" description="Helical" evidence="1">
    <location>
        <begin position="423"/>
        <end position="448"/>
    </location>
</feature>
<evidence type="ECO:0000313" key="5">
    <source>
        <dbReference type="Proteomes" id="UP000515512"/>
    </source>
</evidence>
<reference evidence="4 5" key="1">
    <citation type="submission" date="2020-07" db="EMBL/GenBank/DDBJ databases">
        <authorList>
            <person name="Zhuang K."/>
            <person name="Ran Y."/>
        </authorList>
    </citation>
    <scope>NUCLEOTIDE SEQUENCE [LARGE SCALE GENOMIC DNA]</scope>
    <source>
        <strain evidence="4 5">WCH-YHL-001</strain>
    </source>
</reference>
<dbReference type="InterPro" id="IPR050491">
    <property type="entry name" value="AmpC-like"/>
</dbReference>
<keyword evidence="1" id="KW-0812">Transmembrane</keyword>
<sequence length="495" mass="52964">MLAALVLGLSSIAVGAAAPGVDPAAVDRYMSAYLSKSGLPGAAVAITHGTRVVHVAGYGHDSTGAAVTATTRMPIASLSKSMTALALMQLVDAGTVELDAPVPRYLPDFRTADPRGERITVRQLLNQTSGMSDTAFPDLRLPQADSLTGAVERLHSADLASDPGTEFHYHNPNYQVVARIVEVVSGEPYADYLRRQVFSPLGMNDSTTVDTAQDAKELPRGHIRAYGTAFAVGEPEWFVGGSHGVLSTAGDLARWLIAQNNDGTAPDGRRVVSTAAMTAMHTPSSVSDYGMGWWQQRSDEGSMRLEHNGDWFTYTAEQLLLPESGYGIAVLANTGMAIEDDPGIIADGLAELVAGRSPDVRRPAGIYTDWALAVLTLGTIVLGVRGVLRARTWAARHADGRMSVRIPWLRVYRSPSDPGVRWLVLRLSILLIPLALLLFLPWLAGLVFAGRAGGHLHVFYVMPALVLWLVTAAVLAIAVLTARTVRLVAARRARP</sequence>
<protein>
    <submittedName>
        <fullName evidence="4">Beta-lactamase family protein</fullName>
    </submittedName>
</protein>
<dbReference type="EMBL" id="CP059399">
    <property type="protein sequence ID" value="QLY34726.1"/>
    <property type="molecule type" value="Genomic_DNA"/>
</dbReference>
<feature type="signal peptide" evidence="2">
    <location>
        <begin position="1"/>
        <end position="16"/>
    </location>
</feature>
<accession>A0A7D6Z712</accession>
<evidence type="ECO:0000313" key="4">
    <source>
        <dbReference type="EMBL" id="QLY34726.1"/>
    </source>
</evidence>
<dbReference type="InterPro" id="IPR001466">
    <property type="entry name" value="Beta-lactam-related"/>
</dbReference>
<feature type="chain" id="PRO_5039136895" evidence="2">
    <location>
        <begin position="17"/>
        <end position="495"/>
    </location>
</feature>
<feature type="domain" description="Beta-lactamase-related" evidence="3">
    <location>
        <begin position="26"/>
        <end position="335"/>
    </location>
</feature>